<keyword evidence="3 8" id="KW-0813">Transport</keyword>
<feature type="domain" description="ABC transmembrane type-1" evidence="9">
    <location>
        <begin position="26"/>
        <end position="214"/>
    </location>
</feature>
<dbReference type="RefSeq" id="WP_284314658.1">
    <property type="nucleotide sequence ID" value="NZ_BSPC01000052.1"/>
</dbReference>
<feature type="transmembrane region" description="Helical" evidence="8">
    <location>
        <begin position="196"/>
        <end position="214"/>
    </location>
</feature>
<dbReference type="SUPFAM" id="SSF161098">
    <property type="entry name" value="MetI-like"/>
    <property type="match status" value="1"/>
</dbReference>
<reference evidence="11" key="1">
    <citation type="journal article" date="2019" name="Int. J. Syst. Evol. Microbiol.">
        <title>The Global Catalogue of Microorganisms (GCM) 10K type strain sequencing project: providing services to taxonomists for standard genome sequencing and annotation.</title>
        <authorList>
            <consortium name="The Broad Institute Genomics Platform"/>
            <consortium name="The Broad Institute Genome Sequencing Center for Infectious Disease"/>
            <person name="Wu L."/>
            <person name="Ma J."/>
        </authorList>
    </citation>
    <scope>NUCLEOTIDE SEQUENCE [LARGE SCALE GENOMIC DNA]</scope>
    <source>
        <strain evidence="11">NBRC 101365</strain>
    </source>
</reference>
<comment type="caution">
    <text evidence="10">The sequence shown here is derived from an EMBL/GenBank/DDBJ whole genome shotgun (WGS) entry which is preliminary data.</text>
</comment>
<sequence>MWWNRILEDAPQFFTYYNAIFVLQAMGTTLALTIVGCGIGFFFGFLIAGIRSTHSRLLLPLRLLVTLYVEIFRRIPFLVILFIVMFGVQAISRGISLFVIALISICLVSTAFMSEIIRAGMESVPKAQREAAEAMNFGFWRTLLSVILPQAWKVILPPGFAFMVMFIKDTALASQMGVVELTFTGKMFVGRGFSPFLVYGVVLAGYFVMSYPLSRLGAYLEKRLATSRSRESLERVWTGPGSVQREPVGEQG</sequence>
<feature type="transmembrane region" description="Helical" evidence="8">
    <location>
        <begin position="138"/>
        <end position="167"/>
    </location>
</feature>
<dbReference type="Proteomes" id="UP001156882">
    <property type="component" value="Unassembled WGS sequence"/>
</dbReference>
<feature type="transmembrane region" description="Helical" evidence="8">
    <location>
        <begin position="71"/>
        <end position="91"/>
    </location>
</feature>
<dbReference type="PROSITE" id="PS50928">
    <property type="entry name" value="ABC_TM1"/>
    <property type="match status" value="1"/>
</dbReference>
<accession>A0ABQ6CND9</accession>
<feature type="transmembrane region" description="Helical" evidence="8">
    <location>
        <begin position="97"/>
        <end position="117"/>
    </location>
</feature>
<dbReference type="PANTHER" id="PTHR30614:SF34">
    <property type="entry name" value="BLR6398 PROTEIN"/>
    <property type="match status" value="1"/>
</dbReference>
<dbReference type="NCBIfam" id="TIGR01726">
    <property type="entry name" value="HEQRo_perm_3TM"/>
    <property type="match status" value="1"/>
</dbReference>
<dbReference type="PANTHER" id="PTHR30614">
    <property type="entry name" value="MEMBRANE COMPONENT OF AMINO ACID ABC TRANSPORTER"/>
    <property type="match status" value="1"/>
</dbReference>
<evidence type="ECO:0000256" key="7">
    <source>
        <dbReference type="ARBA" id="ARBA00023136"/>
    </source>
</evidence>
<dbReference type="EMBL" id="BSPC01000052">
    <property type="protein sequence ID" value="GLS21654.1"/>
    <property type="molecule type" value="Genomic_DNA"/>
</dbReference>
<evidence type="ECO:0000256" key="6">
    <source>
        <dbReference type="ARBA" id="ARBA00022989"/>
    </source>
</evidence>
<dbReference type="InterPro" id="IPR010065">
    <property type="entry name" value="AA_ABC_transptr_permease_3TM"/>
</dbReference>
<dbReference type="Gene3D" id="1.10.3720.10">
    <property type="entry name" value="MetI-like"/>
    <property type="match status" value="1"/>
</dbReference>
<keyword evidence="7 8" id="KW-0472">Membrane</keyword>
<dbReference type="InterPro" id="IPR000515">
    <property type="entry name" value="MetI-like"/>
</dbReference>
<keyword evidence="5 8" id="KW-0812">Transmembrane</keyword>
<keyword evidence="4" id="KW-1003">Cell membrane</keyword>
<evidence type="ECO:0000256" key="2">
    <source>
        <dbReference type="ARBA" id="ARBA00010072"/>
    </source>
</evidence>
<feature type="transmembrane region" description="Helical" evidence="8">
    <location>
        <begin position="20"/>
        <end position="50"/>
    </location>
</feature>
<evidence type="ECO:0000256" key="1">
    <source>
        <dbReference type="ARBA" id="ARBA00004429"/>
    </source>
</evidence>
<proteinExistence type="inferred from homology"/>
<evidence type="ECO:0000313" key="10">
    <source>
        <dbReference type="EMBL" id="GLS21654.1"/>
    </source>
</evidence>
<evidence type="ECO:0000256" key="4">
    <source>
        <dbReference type="ARBA" id="ARBA00022475"/>
    </source>
</evidence>
<evidence type="ECO:0000256" key="5">
    <source>
        <dbReference type="ARBA" id="ARBA00022692"/>
    </source>
</evidence>
<keyword evidence="11" id="KW-1185">Reference proteome</keyword>
<dbReference type="InterPro" id="IPR035906">
    <property type="entry name" value="MetI-like_sf"/>
</dbReference>
<dbReference type="CDD" id="cd06261">
    <property type="entry name" value="TM_PBP2"/>
    <property type="match status" value="1"/>
</dbReference>
<comment type="subcellular location">
    <subcellularLocation>
        <location evidence="1">Cell inner membrane</location>
        <topology evidence="1">Multi-pass membrane protein</topology>
    </subcellularLocation>
    <subcellularLocation>
        <location evidence="8">Cell membrane</location>
        <topology evidence="8">Multi-pass membrane protein</topology>
    </subcellularLocation>
</comment>
<name>A0ABQ6CND9_9HYPH</name>
<evidence type="ECO:0000259" key="9">
    <source>
        <dbReference type="PROSITE" id="PS50928"/>
    </source>
</evidence>
<evidence type="ECO:0000256" key="3">
    <source>
        <dbReference type="ARBA" id="ARBA00022448"/>
    </source>
</evidence>
<protein>
    <submittedName>
        <fullName evidence="10">ABC transporter permease</fullName>
    </submittedName>
</protein>
<organism evidence="10 11">
    <name type="scientific">Labrys miyagiensis</name>
    <dbReference type="NCBI Taxonomy" id="346912"/>
    <lineage>
        <taxon>Bacteria</taxon>
        <taxon>Pseudomonadati</taxon>
        <taxon>Pseudomonadota</taxon>
        <taxon>Alphaproteobacteria</taxon>
        <taxon>Hyphomicrobiales</taxon>
        <taxon>Xanthobacteraceae</taxon>
        <taxon>Labrys</taxon>
    </lineage>
</organism>
<dbReference type="InterPro" id="IPR043429">
    <property type="entry name" value="ArtM/GltK/GlnP/TcyL/YhdX-like"/>
</dbReference>
<evidence type="ECO:0000256" key="8">
    <source>
        <dbReference type="RuleBase" id="RU363032"/>
    </source>
</evidence>
<dbReference type="Pfam" id="PF00528">
    <property type="entry name" value="BPD_transp_1"/>
    <property type="match status" value="1"/>
</dbReference>
<keyword evidence="6 8" id="KW-1133">Transmembrane helix</keyword>
<evidence type="ECO:0000313" key="11">
    <source>
        <dbReference type="Proteomes" id="UP001156882"/>
    </source>
</evidence>
<gene>
    <name evidence="10" type="ORF">GCM10007874_46710</name>
</gene>
<comment type="similarity">
    <text evidence="2">Belongs to the binding-protein-dependent transport system permease family. HisMQ subfamily.</text>
</comment>